<dbReference type="eggNOG" id="COG1538">
    <property type="taxonomic scope" value="Bacteria"/>
</dbReference>
<evidence type="ECO:0000256" key="1">
    <source>
        <dbReference type="ARBA" id="ARBA00004442"/>
    </source>
</evidence>
<dbReference type="Proteomes" id="UP000006860">
    <property type="component" value="Chromosome"/>
</dbReference>
<feature type="compositionally biased region" description="Polar residues" evidence="7">
    <location>
        <begin position="774"/>
        <end position="817"/>
    </location>
</feature>
<dbReference type="PROSITE" id="PS51257">
    <property type="entry name" value="PROKAR_LIPOPROTEIN"/>
    <property type="match status" value="1"/>
</dbReference>
<evidence type="ECO:0000256" key="7">
    <source>
        <dbReference type="SAM" id="MobiDB-lite"/>
    </source>
</evidence>
<keyword evidence="10" id="KW-1185">Reference proteome</keyword>
<evidence type="ECO:0000256" key="2">
    <source>
        <dbReference type="ARBA" id="ARBA00022452"/>
    </source>
</evidence>
<gene>
    <name evidence="9" type="ordered locus">Plabr_1974</name>
</gene>
<keyword evidence="4" id="KW-0472">Membrane</keyword>
<dbReference type="InterPro" id="IPR051906">
    <property type="entry name" value="TolC-like"/>
</dbReference>
<dbReference type="GO" id="GO:0009279">
    <property type="term" value="C:cell outer membrane"/>
    <property type="evidence" value="ECO:0007669"/>
    <property type="project" value="UniProtKB-SubCell"/>
</dbReference>
<name>F0SHU8_RUBBR</name>
<dbReference type="EMBL" id="CP002546">
    <property type="protein sequence ID" value="ADY59578.1"/>
    <property type="molecule type" value="Genomic_DNA"/>
</dbReference>
<dbReference type="GO" id="GO:0015288">
    <property type="term" value="F:porin activity"/>
    <property type="evidence" value="ECO:0007669"/>
    <property type="project" value="TreeGrafter"/>
</dbReference>
<feature type="compositionally biased region" description="Low complexity" evidence="7">
    <location>
        <begin position="755"/>
        <end position="765"/>
    </location>
</feature>
<feature type="coiled-coil region" evidence="6">
    <location>
        <begin position="485"/>
        <end position="512"/>
    </location>
</feature>
<comment type="subcellular location">
    <subcellularLocation>
        <location evidence="1">Cell outer membrane</location>
    </subcellularLocation>
</comment>
<keyword evidence="8" id="KW-0732">Signal</keyword>
<dbReference type="PANTHER" id="PTHR30026">
    <property type="entry name" value="OUTER MEMBRANE PROTEIN TOLC"/>
    <property type="match status" value="1"/>
</dbReference>
<proteinExistence type="predicted"/>
<keyword evidence="2" id="KW-1134">Transmembrane beta strand</keyword>
<dbReference type="GO" id="GO:1990281">
    <property type="term" value="C:efflux pump complex"/>
    <property type="evidence" value="ECO:0007669"/>
    <property type="project" value="TreeGrafter"/>
</dbReference>
<dbReference type="GO" id="GO:0015562">
    <property type="term" value="F:efflux transmembrane transporter activity"/>
    <property type="evidence" value="ECO:0007669"/>
    <property type="project" value="InterPro"/>
</dbReference>
<dbReference type="SUPFAM" id="SSF56954">
    <property type="entry name" value="Outer membrane efflux proteins (OEP)"/>
    <property type="match status" value="1"/>
</dbReference>
<dbReference type="HOGENOM" id="CLU_018962_0_0_0"/>
<evidence type="ECO:0000256" key="6">
    <source>
        <dbReference type="SAM" id="Coils"/>
    </source>
</evidence>
<dbReference type="STRING" id="756272.Plabr_1974"/>
<organism evidence="9 10">
    <name type="scientific">Rubinisphaera brasiliensis (strain ATCC 49424 / DSM 5305 / JCM 21570 / IAM 15109 / NBRC 103401 / IFAM 1448)</name>
    <name type="common">Planctomyces brasiliensis</name>
    <dbReference type="NCBI Taxonomy" id="756272"/>
    <lineage>
        <taxon>Bacteria</taxon>
        <taxon>Pseudomonadati</taxon>
        <taxon>Planctomycetota</taxon>
        <taxon>Planctomycetia</taxon>
        <taxon>Planctomycetales</taxon>
        <taxon>Planctomycetaceae</taxon>
        <taxon>Rubinisphaera</taxon>
    </lineage>
</organism>
<feature type="chain" id="PRO_5003260388" description="Outer membrane efflux protein" evidence="8">
    <location>
        <begin position="25"/>
        <end position="901"/>
    </location>
</feature>
<dbReference type="AlphaFoldDB" id="F0SHU8"/>
<accession>F0SHU8</accession>
<feature type="region of interest" description="Disordered" evidence="7">
    <location>
        <begin position="671"/>
        <end position="901"/>
    </location>
</feature>
<evidence type="ECO:0008006" key="11">
    <source>
        <dbReference type="Google" id="ProtNLM"/>
    </source>
</evidence>
<dbReference type="Gene3D" id="1.20.1600.10">
    <property type="entry name" value="Outer membrane efflux proteins (OEP)"/>
    <property type="match status" value="1"/>
</dbReference>
<keyword evidence="5" id="KW-0998">Cell outer membrane</keyword>
<evidence type="ECO:0000313" key="10">
    <source>
        <dbReference type="Proteomes" id="UP000006860"/>
    </source>
</evidence>
<evidence type="ECO:0000313" key="9">
    <source>
        <dbReference type="EMBL" id="ADY59578.1"/>
    </source>
</evidence>
<keyword evidence="6" id="KW-0175">Coiled coil</keyword>
<dbReference type="KEGG" id="pbs:Plabr_1974"/>
<protein>
    <recommendedName>
        <fullName evidence="11">Outer membrane efflux protein</fullName>
    </recommendedName>
</protein>
<evidence type="ECO:0000256" key="8">
    <source>
        <dbReference type="SAM" id="SignalP"/>
    </source>
</evidence>
<evidence type="ECO:0000256" key="3">
    <source>
        <dbReference type="ARBA" id="ARBA00022692"/>
    </source>
</evidence>
<sequence>MYQMRTWKCLNILLAMLMTSTTGCQSGVSQWWYVGKENPEQEHYRQAAAEIDYTDVVQPQNPEVEKTAPPRTIISRKRDEVWDLPLQEAIHMALANNDIIRSSSQFLSPGSPLFTNPSNVASVYDPAIQASGVLFGGVSVEAALADFDATWSNALFFGRNETVQNSPFGGGVNGATLEVDSAQFNTALTKQFSYGANMTLSHDVNYNATNSPNVLFPSVYTGNVQAEYRQQLLAGAGPEFVKVAGPLSPQFTSIAGVGNGVLIARINEDISITNFESNIRNLVKDVEDTYWDLYLAYRTFDTAVTARNTALRTWRNAKFTQAAGGKVGFTLQDEAQSRDRYFETRAQAEATLGDLYTTEQRLRNLLGIAVNDSKIIRPADTPIAARIHSDWYQSLAEALTERVELRRQKWNIKSLELQLGAAKNFARPRLDFVARYRVNGFGDRLLGYDDQDKFGGDLNNMYETITQGDQTGWDLGMELSMPIGLRLAKTQVRNLELRLTKARKVLAAQELEISHELAVAFQELETAYATAVSNYSRRQAAMDRFRIESALLEGGTGSFDMNLRAQESLATAANQYHTSLVSYNKALVNLYFRKGTLLREDNIHLMEGRWDPAAYVDAYAEAKARANGIPAPHLHTRPPAFAADGQIPSVTFTAPEAAEGFKDEYGSEIAPVPEEMPLPLPSDEALVPPTDGPIDAVPQAPGESTKPMPAPKSGSDSKPNYFEESGKSDSGNSALRTPLEAPAMPDFPAPQRTQSSTSPAASSPADFSGIGSPDSATAGQSSGVVQVQTTTPSQAVGQTRLTEQASPWNSTNSTGVTSAAGEGWGLNHTWDNETEPLFPNVEPIGWEQPPVKKQQAPSNQAPRSSEPAGSASLNSDAGDGQWQAPSRSTARSIGQSVPSYR</sequence>
<dbReference type="OrthoDB" id="229865at2"/>
<feature type="compositionally biased region" description="Polar residues" evidence="7">
    <location>
        <begin position="883"/>
        <end position="901"/>
    </location>
</feature>
<dbReference type="PANTHER" id="PTHR30026:SF23">
    <property type="entry name" value="TO APRF-PUTATIVE OUTER MEMBRANE EFFLUX PROTEIN OR SECRETED ALKALINE PHOSPHATASE-RELATED"/>
    <property type="match status" value="1"/>
</dbReference>
<evidence type="ECO:0000256" key="5">
    <source>
        <dbReference type="ARBA" id="ARBA00023237"/>
    </source>
</evidence>
<evidence type="ECO:0000256" key="4">
    <source>
        <dbReference type="ARBA" id="ARBA00023136"/>
    </source>
</evidence>
<keyword evidence="3" id="KW-0812">Transmembrane</keyword>
<feature type="signal peptide" evidence="8">
    <location>
        <begin position="1"/>
        <end position="24"/>
    </location>
</feature>
<reference evidence="10" key="1">
    <citation type="submission" date="2011-02" db="EMBL/GenBank/DDBJ databases">
        <title>The complete genome of Planctomyces brasiliensis DSM 5305.</title>
        <authorList>
            <person name="Lucas S."/>
            <person name="Copeland A."/>
            <person name="Lapidus A."/>
            <person name="Bruce D."/>
            <person name="Goodwin L."/>
            <person name="Pitluck S."/>
            <person name="Kyrpides N."/>
            <person name="Mavromatis K."/>
            <person name="Pagani I."/>
            <person name="Ivanova N."/>
            <person name="Ovchinnikova G."/>
            <person name="Lu M."/>
            <person name="Detter J.C."/>
            <person name="Han C."/>
            <person name="Land M."/>
            <person name="Hauser L."/>
            <person name="Markowitz V."/>
            <person name="Cheng J.-F."/>
            <person name="Hugenholtz P."/>
            <person name="Woyke T."/>
            <person name="Wu D."/>
            <person name="Tindall B."/>
            <person name="Pomrenke H.G."/>
            <person name="Brambilla E."/>
            <person name="Klenk H.-P."/>
            <person name="Eisen J.A."/>
        </authorList>
    </citation>
    <scope>NUCLEOTIDE SEQUENCE [LARGE SCALE GENOMIC DNA]</scope>
    <source>
        <strain evidence="10">ATCC 49424 / DSM 5305 / JCM 21570 / NBRC 103401 / IFAM 1448</strain>
    </source>
</reference>